<dbReference type="InterPro" id="IPR038607">
    <property type="entry name" value="PhoD-like_sf"/>
</dbReference>
<dbReference type="InterPro" id="IPR029052">
    <property type="entry name" value="Metallo-depent_PP-like"/>
</dbReference>
<gene>
    <name evidence="2" type="ORF">ACFFIZ_16600</name>
</gene>
<dbReference type="PANTHER" id="PTHR46689">
    <property type="entry name" value="MEMBRANE PROTEIN, PUTATIVE-RELATED"/>
    <property type="match status" value="1"/>
</dbReference>
<reference evidence="2 3" key="1">
    <citation type="submission" date="2024-09" db="EMBL/GenBank/DDBJ databases">
        <authorList>
            <person name="Sun Q."/>
            <person name="Mori K."/>
        </authorList>
    </citation>
    <scope>NUCLEOTIDE SEQUENCE [LARGE SCALE GENOMIC DNA]</scope>
    <source>
        <strain evidence="2 3">CCM 7904</strain>
    </source>
</reference>
<dbReference type="RefSeq" id="WP_265507806.1">
    <property type="nucleotide sequence ID" value="NZ_JAOTBE010000043.1"/>
</dbReference>
<evidence type="ECO:0000313" key="2">
    <source>
        <dbReference type="EMBL" id="MFC0201884.1"/>
    </source>
</evidence>
<evidence type="ECO:0000259" key="1">
    <source>
        <dbReference type="Pfam" id="PF19050"/>
    </source>
</evidence>
<dbReference type="Pfam" id="PF19050">
    <property type="entry name" value="PhoD_2"/>
    <property type="match status" value="1"/>
</dbReference>
<dbReference type="InterPro" id="IPR043904">
    <property type="entry name" value="PhoD_2-like"/>
</dbReference>
<dbReference type="Proteomes" id="UP001589795">
    <property type="component" value="Unassembled WGS sequence"/>
</dbReference>
<name>A0ABV6CM98_9RHOB</name>
<feature type="domain" description="PhoD-like phosphatase" evidence="1">
    <location>
        <begin position="82"/>
        <end position="332"/>
    </location>
</feature>
<accession>A0ABV6CM98</accession>
<sequence>MPVHHANIIGPVLLLDDIAGGRLHLSALFVGTKEETPPPIYLSRQEVAAKRIACQGATTVWRMRFDVPSDRTSTYRWNDQDFDIAGDTTGDLRLAYVSCNGEEIGDMEREGSERNAMWARLRDEHRHRPFALMLHGGDQVYADEVTQGHTLSEDWPDGIPDAPSAEALADLRDHLRDRFFARYRALYAAPELAWLAARVPSLMQWDDHDICDGWGSLPRSRTESAVGQTLFAVARECFLIFQHGATEGDLPARFFDSGGAHLGWGIRAASLRILAPDLRSERSRKRIMGPGSWSQMETETQAAFQGHTMLMSSVPLLGPRMSLLEGLMRIIPRMQKYEDDLRDQWQSRAHREEWRRMLATARDMLQQDGHNLTALSGEIHLATRAVMDAGRGQQLHQLVASGIAHRAPPKGWARFLGALAWLGENPLPGHPIRIQPLPGQRTRYSAERNFLVLDRSGGDWAATWHLEESGPTAPLPLDGRPDR</sequence>
<dbReference type="SUPFAM" id="SSF56300">
    <property type="entry name" value="Metallo-dependent phosphatases"/>
    <property type="match status" value="1"/>
</dbReference>
<proteinExistence type="predicted"/>
<comment type="caution">
    <text evidence="2">The sequence shown here is derived from an EMBL/GenBank/DDBJ whole genome shotgun (WGS) entry which is preliminary data.</text>
</comment>
<dbReference type="Gene3D" id="3.60.21.70">
    <property type="entry name" value="PhoD-like phosphatase"/>
    <property type="match status" value="1"/>
</dbReference>
<organism evidence="2 3">
    <name type="scientific">Paracoccus rhizosphaerae</name>
    <dbReference type="NCBI Taxonomy" id="1133347"/>
    <lineage>
        <taxon>Bacteria</taxon>
        <taxon>Pseudomonadati</taxon>
        <taxon>Pseudomonadota</taxon>
        <taxon>Alphaproteobacteria</taxon>
        <taxon>Rhodobacterales</taxon>
        <taxon>Paracoccaceae</taxon>
        <taxon>Paracoccus</taxon>
    </lineage>
</organism>
<evidence type="ECO:0000313" key="3">
    <source>
        <dbReference type="Proteomes" id="UP001589795"/>
    </source>
</evidence>
<dbReference type="EMBL" id="JBHLWQ010000153">
    <property type="protein sequence ID" value="MFC0201884.1"/>
    <property type="molecule type" value="Genomic_DNA"/>
</dbReference>
<keyword evidence="3" id="KW-1185">Reference proteome</keyword>
<protein>
    <submittedName>
        <fullName evidence="2">Alkaline phosphatase D family protein</fullName>
    </submittedName>
</protein>
<dbReference type="PANTHER" id="PTHR46689:SF1">
    <property type="entry name" value="PHOD-LIKE PHOSPHATASE DOMAIN-CONTAINING PROTEIN"/>
    <property type="match status" value="1"/>
</dbReference>